<dbReference type="RefSeq" id="XP_007405638.1">
    <property type="nucleotide sequence ID" value="XM_007405576.1"/>
</dbReference>
<dbReference type="InterPro" id="IPR038765">
    <property type="entry name" value="Papain-like_cys_pep_sf"/>
</dbReference>
<dbReference type="eggNOG" id="KOG0632">
    <property type="taxonomic scope" value="Eukaryota"/>
</dbReference>
<dbReference type="Pfam" id="PF05023">
    <property type="entry name" value="Phytochelatin"/>
    <property type="match status" value="1"/>
</dbReference>
<feature type="domain" description="Peptidase C83" evidence="6">
    <location>
        <begin position="24"/>
        <end position="248"/>
    </location>
</feature>
<dbReference type="PANTHER" id="PTHR33447">
    <property type="entry name" value="GLUTATHIONE GAMMA-GLUTAMYLCYSTEINYLTRANSFERASE"/>
    <property type="match status" value="1"/>
</dbReference>
<dbReference type="Gene3D" id="3.90.70.30">
    <property type="entry name" value="Phytochelatin synthase, N-terminal domain"/>
    <property type="match status" value="1"/>
</dbReference>
<evidence type="ECO:0000259" key="6">
    <source>
        <dbReference type="PROSITE" id="PS51443"/>
    </source>
</evidence>
<dbReference type="OrthoDB" id="448954at2759"/>
<sequence>MNEPTSSTSTLETKPPTRPTKPDRSQISFYQRQLPDGCIPFTSEAGKSLFRQALDSGHLEAFFPLSSQLVTQHEPSFCGLASLCTVLNALGVDPRRVWKHPWRWYEQDMLDCCRPLEAVQRVGITLSEFNCLARCNGLRVYSSYPQLSNESDHSSGISLEQFRAQIEESTRTPSSFMVVSFSRSALGQTGDGHFSPIAGYDPTTERVLVLDVARFKYPSYWVKLEDLYNAMRPVDSATGLPRGFSVLS</sequence>
<evidence type="ECO:0000256" key="2">
    <source>
        <dbReference type="ARBA" id="ARBA00022539"/>
    </source>
</evidence>
<keyword evidence="3" id="KW-0808">Transferase</keyword>
<accession>F4R8K9</accession>
<feature type="compositionally biased region" description="Polar residues" evidence="5">
    <location>
        <begin position="1"/>
        <end position="12"/>
    </location>
</feature>
<dbReference type="InterPro" id="IPR007719">
    <property type="entry name" value="PCS_N"/>
</dbReference>
<dbReference type="InterPro" id="IPR040409">
    <property type="entry name" value="PCS-like"/>
</dbReference>
<evidence type="ECO:0000313" key="8">
    <source>
        <dbReference type="Proteomes" id="UP000001072"/>
    </source>
</evidence>
<proteinExistence type="predicted"/>
<dbReference type="InterPro" id="IPR038156">
    <property type="entry name" value="PCS_N_sf"/>
</dbReference>
<dbReference type="PANTHER" id="PTHR33447:SF2">
    <property type="entry name" value="GLUTATHIONE GAMMA-GLUTAMYLCYSTEINYLTRANSFERASE"/>
    <property type="match status" value="1"/>
</dbReference>
<reference evidence="8" key="1">
    <citation type="journal article" date="2011" name="Proc. Natl. Acad. Sci. U.S.A.">
        <title>Obligate biotrophy features unraveled by the genomic analysis of rust fungi.</title>
        <authorList>
            <person name="Duplessis S."/>
            <person name="Cuomo C.A."/>
            <person name="Lin Y.-C."/>
            <person name="Aerts A."/>
            <person name="Tisserant E."/>
            <person name="Veneault-Fourrey C."/>
            <person name="Joly D.L."/>
            <person name="Hacquard S."/>
            <person name="Amselem J."/>
            <person name="Cantarel B.L."/>
            <person name="Chiu R."/>
            <person name="Coutinho P.M."/>
            <person name="Feau N."/>
            <person name="Field M."/>
            <person name="Frey P."/>
            <person name="Gelhaye E."/>
            <person name="Goldberg J."/>
            <person name="Grabherr M.G."/>
            <person name="Kodira C.D."/>
            <person name="Kohler A."/>
            <person name="Kuees U."/>
            <person name="Lindquist E.A."/>
            <person name="Lucas S.M."/>
            <person name="Mago R."/>
            <person name="Mauceli E."/>
            <person name="Morin E."/>
            <person name="Murat C."/>
            <person name="Pangilinan J.L."/>
            <person name="Park R."/>
            <person name="Pearson M."/>
            <person name="Quesneville H."/>
            <person name="Rouhier N."/>
            <person name="Sakthikumar S."/>
            <person name="Salamov A.A."/>
            <person name="Schmutz J."/>
            <person name="Selles B."/>
            <person name="Shapiro H."/>
            <person name="Tanguay P."/>
            <person name="Tuskan G.A."/>
            <person name="Henrissat B."/>
            <person name="Van de Peer Y."/>
            <person name="Rouze P."/>
            <person name="Ellis J.G."/>
            <person name="Dodds P.N."/>
            <person name="Schein J.E."/>
            <person name="Zhong S."/>
            <person name="Hamelin R.C."/>
            <person name="Grigoriev I.V."/>
            <person name="Szabo L.J."/>
            <person name="Martin F."/>
        </authorList>
    </citation>
    <scope>NUCLEOTIDE SEQUENCE [LARGE SCALE GENOMIC DNA]</scope>
    <source>
        <strain evidence="8">98AG31 / pathotype 3-4-7</strain>
    </source>
</reference>
<feature type="non-terminal residue" evidence="7">
    <location>
        <position position="248"/>
    </location>
</feature>
<dbReference type="GO" id="GO:0046938">
    <property type="term" value="P:phytochelatin biosynthetic process"/>
    <property type="evidence" value="ECO:0007669"/>
    <property type="project" value="InterPro"/>
</dbReference>
<evidence type="ECO:0000256" key="5">
    <source>
        <dbReference type="SAM" id="MobiDB-lite"/>
    </source>
</evidence>
<gene>
    <name evidence="7" type="ORF">MELLADRAFT_33495</name>
</gene>
<evidence type="ECO:0000256" key="3">
    <source>
        <dbReference type="ARBA" id="ARBA00022679"/>
    </source>
</evidence>
<feature type="region of interest" description="Disordered" evidence="5">
    <location>
        <begin position="1"/>
        <end position="25"/>
    </location>
</feature>
<dbReference type="GO" id="GO:0010273">
    <property type="term" value="P:detoxification of copper ion"/>
    <property type="evidence" value="ECO:0007669"/>
    <property type="project" value="TreeGrafter"/>
</dbReference>
<dbReference type="GO" id="GO:0016756">
    <property type="term" value="F:glutathione gamma-glutamylcysteinyltransferase activity"/>
    <property type="evidence" value="ECO:0007669"/>
    <property type="project" value="UniProtKB-EC"/>
</dbReference>
<organism evidence="8">
    <name type="scientific">Melampsora larici-populina (strain 98AG31 / pathotype 3-4-7)</name>
    <name type="common">Poplar leaf rust fungus</name>
    <dbReference type="NCBI Taxonomy" id="747676"/>
    <lineage>
        <taxon>Eukaryota</taxon>
        <taxon>Fungi</taxon>
        <taxon>Dikarya</taxon>
        <taxon>Basidiomycota</taxon>
        <taxon>Pucciniomycotina</taxon>
        <taxon>Pucciniomycetes</taxon>
        <taxon>Pucciniales</taxon>
        <taxon>Melampsoraceae</taxon>
        <taxon>Melampsora</taxon>
    </lineage>
</organism>
<evidence type="ECO:0000313" key="7">
    <source>
        <dbReference type="EMBL" id="EGG11036.1"/>
    </source>
</evidence>
<evidence type="ECO:0000256" key="1">
    <source>
        <dbReference type="ARBA" id="ARBA00012468"/>
    </source>
</evidence>
<dbReference type="EC" id="2.3.2.15" evidence="1"/>
<dbReference type="EMBL" id="GL883093">
    <property type="protein sequence ID" value="EGG11036.1"/>
    <property type="molecule type" value="Genomic_DNA"/>
</dbReference>
<dbReference type="FunFam" id="3.90.70.30:FF:000001">
    <property type="entry name" value="Glutathione gamma-glutamylcysteinyltransferase 1"/>
    <property type="match status" value="1"/>
</dbReference>
<dbReference type="HOGENOM" id="CLU_037385_0_0_1"/>
<dbReference type="GeneID" id="18927299"/>
<dbReference type="SUPFAM" id="SSF54001">
    <property type="entry name" value="Cysteine proteinases"/>
    <property type="match status" value="1"/>
</dbReference>
<protein>
    <recommendedName>
        <fullName evidence="1">glutathione gamma-glutamylcysteinyltransferase</fullName>
        <ecNumber evidence="1">2.3.2.15</ecNumber>
    </recommendedName>
</protein>
<name>F4R8K9_MELLP</name>
<dbReference type="InParanoid" id="F4R8K9"/>
<dbReference type="PROSITE" id="PS51443">
    <property type="entry name" value="PCS"/>
    <property type="match status" value="1"/>
</dbReference>
<keyword evidence="4" id="KW-0479">Metal-binding</keyword>
<dbReference type="VEuPathDB" id="FungiDB:MELLADRAFT_33495"/>
<dbReference type="GO" id="GO:0098849">
    <property type="term" value="P:cellular detoxification of cadmium ion"/>
    <property type="evidence" value="ECO:0007669"/>
    <property type="project" value="TreeGrafter"/>
</dbReference>
<dbReference type="AlphaFoldDB" id="F4R8K9"/>
<dbReference type="STRING" id="747676.F4R8K9"/>
<dbReference type="GO" id="GO:0046872">
    <property type="term" value="F:metal ion binding"/>
    <property type="evidence" value="ECO:0007669"/>
    <property type="project" value="UniProtKB-KW"/>
</dbReference>
<dbReference type="KEGG" id="mlr:MELLADRAFT_33495"/>
<keyword evidence="8" id="KW-1185">Reference proteome</keyword>
<evidence type="ECO:0000256" key="4">
    <source>
        <dbReference type="ARBA" id="ARBA00022723"/>
    </source>
</evidence>
<keyword evidence="2" id="KW-0104">Cadmium</keyword>
<dbReference type="Proteomes" id="UP000001072">
    <property type="component" value="Unassembled WGS sequence"/>
</dbReference>